<reference evidence="4" key="1">
    <citation type="submission" date="2018-02" db="EMBL/GenBank/DDBJ databases">
        <authorList>
            <person name="O'Hara-Hanley K."/>
            <person name="Soby S."/>
        </authorList>
    </citation>
    <scope>NUCLEOTIDE SEQUENCE [LARGE SCALE GENOMIC DNA]</scope>
    <source>
        <strain evidence="4">MWU14-2602</strain>
    </source>
</reference>
<dbReference type="AlphaFoldDB" id="A0A2S5DH52"/>
<feature type="chain" id="PRO_5015640164" evidence="1">
    <location>
        <begin position="21"/>
        <end position="257"/>
    </location>
</feature>
<evidence type="ECO:0000313" key="3">
    <source>
        <dbReference type="EMBL" id="POZ62413.1"/>
    </source>
</evidence>
<dbReference type="InterPro" id="IPR001638">
    <property type="entry name" value="Solute-binding_3/MltF_N"/>
</dbReference>
<dbReference type="Pfam" id="PF00497">
    <property type="entry name" value="SBP_bac_3"/>
    <property type="match status" value="1"/>
</dbReference>
<keyword evidence="4" id="KW-1185">Reference proteome</keyword>
<keyword evidence="1" id="KW-0732">Signal</keyword>
<comment type="caution">
    <text evidence="3">The sequence shown here is derived from an EMBL/GenBank/DDBJ whole genome shotgun (WGS) entry which is preliminary data.</text>
</comment>
<protein>
    <submittedName>
        <fullName evidence="3">ABC transporter substrate-binding protein</fullName>
    </submittedName>
</protein>
<evidence type="ECO:0000313" key="4">
    <source>
        <dbReference type="Proteomes" id="UP000237082"/>
    </source>
</evidence>
<dbReference type="OrthoDB" id="8594082at2"/>
<dbReference type="PANTHER" id="PTHR38834:SF3">
    <property type="entry name" value="SOLUTE-BINDING PROTEIN FAMILY 3_N-TERMINAL DOMAIN-CONTAINING PROTEIN"/>
    <property type="match status" value="1"/>
</dbReference>
<accession>A0A2S5DH52</accession>
<sequence length="257" mass="28798">MLRRLLLCLACLSFLASARAAEPLAVYTDEWPPISFEEDGEVKGMAVELVQQIQRRLHAEQPVRLLPWARAYNFLLTRPNVLLFVLGRTPEREKLMTMVGPVATSAINLYCRKGEALALRRLGDKLQLQPLTAFRSSIFLAAAKRHGFLNIVESADPEQSALMLQASRVAMWSEGDSVVGSVMRKAGLPADAVELLQPLEKIDLYLAFSRGTDREAVQAWEQALREMKRDGSFRKIYLRWLPGAAPPMLVERAGIEP</sequence>
<dbReference type="RefSeq" id="WP_103902305.1">
    <property type="nucleotide sequence ID" value="NZ_PQWB01000030.1"/>
</dbReference>
<evidence type="ECO:0000259" key="2">
    <source>
        <dbReference type="Pfam" id="PF00497"/>
    </source>
</evidence>
<gene>
    <name evidence="3" type="ORF">C2I19_08650</name>
</gene>
<feature type="signal peptide" evidence="1">
    <location>
        <begin position="1"/>
        <end position="20"/>
    </location>
</feature>
<evidence type="ECO:0000256" key="1">
    <source>
        <dbReference type="SAM" id="SignalP"/>
    </source>
</evidence>
<proteinExistence type="predicted"/>
<organism evidence="3 4">
    <name type="scientific">Chromobacterium alticapitis</name>
    <dbReference type="NCBI Taxonomy" id="2073169"/>
    <lineage>
        <taxon>Bacteria</taxon>
        <taxon>Pseudomonadati</taxon>
        <taxon>Pseudomonadota</taxon>
        <taxon>Betaproteobacteria</taxon>
        <taxon>Neisseriales</taxon>
        <taxon>Chromobacteriaceae</taxon>
        <taxon>Chromobacterium</taxon>
    </lineage>
</organism>
<dbReference type="Gene3D" id="3.40.190.10">
    <property type="entry name" value="Periplasmic binding protein-like II"/>
    <property type="match status" value="2"/>
</dbReference>
<dbReference type="EMBL" id="PQWB01000030">
    <property type="protein sequence ID" value="POZ62413.1"/>
    <property type="molecule type" value="Genomic_DNA"/>
</dbReference>
<dbReference type="PANTHER" id="PTHR38834">
    <property type="entry name" value="PERIPLASMIC SUBSTRATE BINDING PROTEIN FAMILY 3"/>
    <property type="match status" value="1"/>
</dbReference>
<name>A0A2S5DH52_9NEIS</name>
<feature type="domain" description="Solute-binding protein family 3/N-terminal" evidence="2">
    <location>
        <begin position="28"/>
        <end position="241"/>
    </location>
</feature>
<dbReference type="Proteomes" id="UP000237082">
    <property type="component" value="Unassembled WGS sequence"/>
</dbReference>
<dbReference type="SUPFAM" id="SSF53850">
    <property type="entry name" value="Periplasmic binding protein-like II"/>
    <property type="match status" value="1"/>
</dbReference>